<sequence length="125" mass="13266">MAEPQLVKTRVQAGIWEGELTGPDAAPVIEVTHLGDPVEGVEVSAVAGRAQVWLVRFPLPAGRLTDGLQCFVLSDAGTGVTLGTVTVQVDLPDEANLRAEVELLRAELELLKAAFRRHCVDTGAV</sequence>
<dbReference type="EMBL" id="BAABDF010000003">
    <property type="protein sequence ID" value="GAA3860173.1"/>
    <property type="molecule type" value="Genomic_DNA"/>
</dbReference>
<dbReference type="Proteomes" id="UP001399917">
    <property type="component" value="Unassembled WGS sequence"/>
</dbReference>
<reference evidence="2" key="1">
    <citation type="journal article" date="2019" name="Int. J. Syst. Evol. Microbiol.">
        <title>The Global Catalogue of Microorganisms (GCM) 10K type strain sequencing project: providing services to taxonomists for standard genome sequencing and annotation.</title>
        <authorList>
            <consortium name="The Broad Institute Genomics Platform"/>
            <consortium name="The Broad Institute Genome Sequencing Center for Infectious Disease"/>
            <person name="Wu L."/>
            <person name="Ma J."/>
        </authorList>
    </citation>
    <scope>NUCLEOTIDE SEQUENCE [LARGE SCALE GENOMIC DNA]</scope>
    <source>
        <strain evidence="2">JCM 17190</strain>
    </source>
</reference>
<accession>A0ABP7JZC4</accession>
<gene>
    <name evidence="1" type="ORF">GCM10022404_08790</name>
</gene>
<name>A0ABP7JZC4_9RHOB</name>
<evidence type="ECO:0000313" key="2">
    <source>
        <dbReference type="Proteomes" id="UP001399917"/>
    </source>
</evidence>
<organism evidence="1 2">
    <name type="scientific">Celeribacter arenosi</name>
    <dbReference type="NCBI Taxonomy" id="792649"/>
    <lineage>
        <taxon>Bacteria</taxon>
        <taxon>Pseudomonadati</taxon>
        <taxon>Pseudomonadota</taxon>
        <taxon>Alphaproteobacteria</taxon>
        <taxon>Rhodobacterales</taxon>
        <taxon>Roseobacteraceae</taxon>
        <taxon>Celeribacter</taxon>
    </lineage>
</organism>
<evidence type="ECO:0000313" key="1">
    <source>
        <dbReference type="EMBL" id="GAA3860173.1"/>
    </source>
</evidence>
<dbReference type="RefSeq" id="WP_344843973.1">
    <property type="nucleotide sequence ID" value="NZ_BAABDF010000003.1"/>
</dbReference>
<proteinExistence type="predicted"/>
<keyword evidence="2" id="KW-1185">Reference proteome</keyword>
<protein>
    <submittedName>
        <fullName evidence="1">Uncharacterized protein</fullName>
    </submittedName>
</protein>
<comment type="caution">
    <text evidence="1">The sequence shown here is derived from an EMBL/GenBank/DDBJ whole genome shotgun (WGS) entry which is preliminary data.</text>
</comment>